<dbReference type="EMBL" id="JAEACQ010000257">
    <property type="protein sequence ID" value="MBL7630952.1"/>
    <property type="molecule type" value="Genomic_DNA"/>
</dbReference>
<evidence type="ECO:0000256" key="1">
    <source>
        <dbReference type="SAM" id="MobiDB-lite"/>
    </source>
</evidence>
<dbReference type="RefSeq" id="WP_203002054.1">
    <property type="nucleotide sequence ID" value="NZ_JADWYU010000100.1"/>
</dbReference>
<dbReference type="AlphaFoldDB" id="A0A937RIT8"/>
<accession>A0A937RIT8</accession>
<gene>
    <name evidence="2" type="ORF">I7412_28075</name>
</gene>
<comment type="caution">
    <text evidence="2">The sequence shown here is derived from an EMBL/GenBank/DDBJ whole genome shotgun (WGS) entry which is preliminary data.</text>
</comment>
<reference evidence="2" key="1">
    <citation type="submission" date="2020-12" db="EMBL/GenBank/DDBJ databases">
        <title>Genomic characterization of non-nitrogen-fixing Frankia strains.</title>
        <authorList>
            <person name="Carlos-Shanley C."/>
            <person name="Guerra T."/>
            <person name="Hahn D."/>
        </authorList>
    </citation>
    <scope>NUCLEOTIDE SEQUENCE</scope>
    <source>
        <strain evidence="2">CN6</strain>
    </source>
</reference>
<evidence type="ECO:0000313" key="2">
    <source>
        <dbReference type="EMBL" id="MBL7630952.1"/>
    </source>
</evidence>
<evidence type="ECO:0000313" key="3">
    <source>
        <dbReference type="Proteomes" id="UP000604475"/>
    </source>
</evidence>
<dbReference type="Proteomes" id="UP000604475">
    <property type="component" value="Unassembled WGS sequence"/>
</dbReference>
<feature type="region of interest" description="Disordered" evidence="1">
    <location>
        <begin position="34"/>
        <end position="57"/>
    </location>
</feature>
<keyword evidence="3" id="KW-1185">Reference proteome</keyword>
<proteinExistence type="predicted"/>
<evidence type="ECO:0008006" key="4">
    <source>
        <dbReference type="Google" id="ProtNLM"/>
    </source>
</evidence>
<protein>
    <recommendedName>
        <fullName evidence="4">Integrase</fullName>
    </recommendedName>
</protein>
<name>A0A937RIT8_9ACTN</name>
<feature type="compositionally biased region" description="Acidic residues" evidence="1">
    <location>
        <begin position="39"/>
        <end position="57"/>
    </location>
</feature>
<sequence length="57" mass="6370">MPVNVVQVALGHTHARTTLDRYTLRPADCEERLRSAFTDPEEDSETLADDPLTGDDQ</sequence>
<organism evidence="2 3">
    <name type="scientific">Frankia nepalensis</name>
    <dbReference type="NCBI Taxonomy" id="1836974"/>
    <lineage>
        <taxon>Bacteria</taxon>
        <taxon>Bacillati</taxon>
        <taxon>Actinomycetota</taxon>
        <taxon>Actinomycetes</taxon>
        <taxon>Frankiales</taxon>
        <taxon>Frankiaceae</taxon>
        <taxon>Frankia</taxon>
    </lineage>
</organism>